<protein>
    <recommendedName>
        <fullName evidence="5">DUF4377 domain-containing protein</fullName>
    </recommendedName>
</protein>
<evidence type="ECO:0000256" key="1">
    <source>
        <dbReference type="SAM" id="SignalP"/>
    </source>
</evidence>
<name>A0A1Y5Q5Q8_9GAMM</name>
<feature type="signal peptide" evidence="1">
    <location>
        <begin position="1"/>
        <end position="19"/>
    </location>
</feature>
<dbReference type="PANTHER" id="PTHR35535">
    <property type="entry name" value="HEAT SHOCK PROTEIN HSLJ"/>
    <property type="match status" value="1"/>
</dbReference>
<keyword evidence="1" id="KW-0732">Signal</keyword>
<proteinExistence type="predicted"/>
<evidence type="ECO:0000313" key="4">
    <source>
        <dbReference type="EMBL" id="SBV37632.1"/>
    </source>
</evidence>
<reference evidence="4" key="1">
    <citation type="submission" date="2016-03" db="EMBL/GenBank/DDBJ databases">
        <authorList>
            <person name="Ploux O."/>
        </authorList>
    </citation>
    <scope>NUCLEOTIDE SEQUENCE</scope>
    <source>
        <strain evidence="4">UC10</strain>
    </source>
</reference>
<organism evidence="4">
    <name type="scientific">uncultured Stenotrophomonas sp</name>
    <dbReference type="NCBI Taxonomy" id="165438"/>
    <lineage>
        <taxon>Bacteria</taxon>
        <taxon>Pseudomonadati</taxon>
        <taxon>Pseudomonadota</taxon>
        <taxon>Gammaproteobacteria</taxon>
        <taxon>Lysobacterales</taxon>
        <taxon>Lysobacteraceae</taxon>
        <taxon>Stenotrophomonas</taxon>
        <taxon>environmental samples</taxon>
    </lineage>
</organism>
<dbReference type="EMBL" id="FLTS01000001">
    <property type="protein sequence ID" value="SBV37632.1"/>
    <property type="molecule type" value="Genomic_DNA"/>
</dbReference>
<accession>A0A1Y5Q5Q8</accession>
<feature type="chain" id="PRO_5012057100" description="DUF4377 domain-containing protein" evidence="1">
    <location>
        <begin position="20"/>
        <end position="269"/>
    </location>
</feature>
<dbReference type="InterPro" id="IPR038670">
    <property type="entry name" value="HslJ-like_sf"/>
</dbReference>
<dbReference type="InterPro" id="IPR005184">
    <property type="entry name" value="DUF306_Meta_HslJ"/>
</dbReference>
<feature type="domain" description="DUF4377" evidence="3">
    <location>
        <begin position="180"/>
        <end position="264"/>
    </location>
</feature>
<evidence type="ECO:0000259" key="3">
    <source>
        <dbReference type="Pfam" id="PF14302"/>
    </source>
</evidence>
<dbReference type="InterPro" id="IPR053147">
    <property type="entry name" value="Hsp_HslJ-like"/>
</dbReference>
<gene>
    <name evidence="4" type="ORF">STPYR_12575</name>
</gene>
<dbReference type="AlphaFoldDB" id="A0A1Y5Q5Q8"/>
<sequence>MKRILLLALPIALLAACNAPDKGEAATAATATTETTTPAAAIDTGLLAANHWRLDDASDGSGARIDALFVRADKPVTLDFGDGRLSVANTCNRMGGSYGLSGDTLTVAPMASTMMACADDALMALDQAAGSRLEGTLKVQQLDATTLVLATAGGDVLRFRGEPTAETRYGGEGETVFLDVDAQTKPCSHGVIKDAQCLQVREVHYDGNGLEQGERGAYENFHGGIEGYDHEPGVRNVLRVKRYTVKNPPADGSSLAYVLDMVVSSELVK</sequence>
<dbReference type="Pfam" id="PF03724">
    <property type="entry name" value="META"/>
    <property type="match status" value="1"/>
</dbReference>
<dbReference type="PROSITE" id="PS51257">
    <property type="entry name" value="PROKAR_LIPOPROTEIN"/>
    <property type="match status" value="1"/>
</dbReference>
<evidence type="ECO:0000259" key="2">
    <source>
        <dbReference type="Pfam" id="PF03724"/>
    </source>
</evidence>
<feature type="domain" description="DUF306" evidence="2">
    <location>
        <begin position="65"/>
        <end position="160"/>
    </location>
</feature>
<dbReference type="PANTHER" id="PTHR35535:SF2">
    <property type="entry name" value="DUF306 DOMAIN-CONTAINING PROTEIN"/>
    <property type="match status" value="1"/>
</dbReference>
<dbReference type="Gene3D" id="2.40.128.270">
    <property type="match status" value="1"/>
</dbReference>
<evidence type="ECO:0008006" key="5">
    <source>
        <dbReference type="Google" id="ProtNLM"/>
    </source>
</evidence>
<dbReference type="InterPro" id="IPR025485">
    <property type="entry name" value="DUF4377"/>
</dbReference>
<dbReference type="Pfam" id="PF14302">
    <property type="entry name" value="DUF4377"/>
    <property type="match status" value="1"/>
</dbReference>